<protein>
    <submittedName>
        <fullName evidence="2">Uncharacterized protein</fullName>
    </submittedName>
</protein>
<keyword evidence="1" id="KW-1133">Transmembrane helix</keyword>
<reference evidence="2 3" key="1">
    <citation type="submission" date="2010-09" db="EMBL/GenBank/DDBJ databases">
        <title>The Genome Sequence of Synechococcus phage S-IOM18.</title>
        <authorList>
            <consortium name="The Broad Institute Genome Sequencing Platform"/>
            <person name="Henn M.R."/>
            <person name="Clokie M."/>
            <person name="Levin J."/>
            <person name="Malboeuf C."/>
            <person name="Casali M."/>
            <person name="Russ C."/>
            <person name="Lennon N."/>
            <person name="Chapman S.B."/>
            <person name="Erlich R."/>
            <person name="Young S.K."/>
            <person name="Yandava C."/>
            <person name="Zeng Q."/>
            <person name="Fitzgerald M.F."/>
            <person name="Alvarado L."/>
            <person name="Anderson S."/>
            <person name="Berlin A."/>
            <person name="Chen Z."/>
            <person name="Freedman E."/>
            <person name="Gellesch M."/>
            <person name="Goldberg J."/>
            <person name="Green L."/>
            <person name="Griggs A."/>
            <person name="Gujja S."/>
            <person name="Heilman E.R."/>
            <person name="Heiman D."/>
            <person name="Hollinger A."/>
            <person name="Howarth C."/>
            <person name="Larson L."/>
            <person name="Mehta T."/>
            <person name="Neiman D."/>
            <person name="Pearson M."/>
            <person name="Roberts A."/>
            <person name="Ryan E."/>
            <person name="Saif S."/>
            <person name="Shea T."/>
            <person name="Shenoy N."/>
            <person name="Sisk P."/>
            <person name="Stolte C."/>
            <person name="Sykes S."/>
            <person name="White J."/>
            <person name="Haas B."/>
            <person name="Nusbaum C."/>
            <person name="Birren B."/>
        </authorList>
    </citation>
    <scope>NUCLEOTIDE SEQUENCE [LARGE SCALE GENOMIC DNA]</scope>
    <source>
        <strain evidence="2 3">S-IOM18</strain>
    </source>
</reference>
<keyword evidence="1" id="KW-0812">Transmembrane</keyword>
<dbReference type="KEGG" id="vg:16045428"/>
<evidence type="ECO:0000313" key="3">
    <source>
        <dbReference type="Proteomes" id="UP000204294"/>
    </source>
</evidence>
<gene>
    <name evidence="2" type="ORF">SWYG_00135</name>
</gene>
<dbReference type="RefSeq" id="YP_008126459.1">
    <property type="nucleotide sequence ID" value="NC_021536.1"/>
</dbReference>
<keyword evidence="1" id="KW-0472">Membrane</keyword>
<proteinExistence type="predicted"/>
<sequence length="62" mass="7090">MKFLKVLSHPVTLFNGLLVGFLILIGLAHNHAHYTMEQDADSYVRGFCKKNPDTCQSYLDDY</sequence>
<evidence type="ECO:0000313" key="2">
    <source>
        <dbReference type="EMBL" id="AGN33645.1"/>
    </source>
</evidence>
<dbReference type="EMBL" id="HQ317383">
    <property type="protein sequence ID" value="AGN33645.1"/>
    <property type="molecule type" value="Genomic_DNA"/>
</dbReference>
<dbReference type="Proteomes" id="UP000204294">
    <property type="component" value="Segment"/>
</dbReference>
<feature type="transmembrane region" description="Helical" evidence="1">
    <location>
        <begin position="6"/>
        <end position="28"/>
    </location>
</feature>
<keyword evidence="3" id="KW-1185">Reference proteome</keyword>
<dbReference type="GeneID" id="16045428"/>
<dbReference type="OrthoDB" id="27335at10239"/>
<evidence type="ECO:0000256" key="1">
    <source>
        <dbReference type="SAM" id="Phobius"/>
    </source>
</evidence>
<accession>R9TN53</accession>
<name>R9TN53_9CAUD</name>
<organism evidence="2 3">
    <name type="scientific">Synechococcus phage S-IOM18</name>
    <dbReference type="NCBI Taxonomy" id="754039"/>
    <lineage>
        <taxon>Viruses</taxon>
        <taxon>Duplodnaviria</taxon>
        <taxon>Heunggongvirae</taxon>
        <taxon>Uroviricota</taxon>
        <taxon>Caudoviricetes</taxon>
        <taxon>Pantevenvirales</taxon>
        <taxon>Kyanoviridae</taxon>
        <taxon>Tefnutvirus</taxon>
        <taxon>Tefnutvirus siom18</taxon>
    </lineage>
</organism>